<accession>A0A0W0Z573</accession>
<dbReference type="Pfam" id="PF00078">
    <property type="entry name" value="RVT_1"/>
    <property type="match status" value="1"/>
</dbReference>
<evidence type="ECO:0000256" key="5">
    <source>
        <dbReference type="ARBA" id="ARBA00022842"/>
    </source>
</evidence>
<dbReference type="OrthoDB" id="7055795at2"/>
<comment type="similarity">
    <text evidence="8">Belongs to the bacterial reverse transcriptase family.</text>
</comment>
<dbReference type="SUPFAM" id="SSF56672">
    <property type="entry name" value="DNA/RNA polymerases"/>
    <property type="match status" value="1"/>
</dbReference>
<dbReference type="Proteomes" id="UP000054703">
    <property type="component" value="Unassembled WGS sequence"/>
</dbReference>
<dbReference type="InterPro" id="IPR000477">
    <property type="entry name" value="RT_dom"/>
</dbReference>
<sequence>MAYLEKLKAASTIQDLAALLNLKASHLAYVLFVLPDETKYKQFEIPKKAGGERIINAPHERLKHIQRCLAHLLQYCVLEIEHSKPQPTPRVLSHGFRKKTEVNPNRKSDISIGIHTNAYSHQNKKYVLNFDLSGFFGSFNFGRVRGFFIKNNDFGLHPSVATLIAQIACFKNELPQGSPCSPIITNLIAHILDIRLVRWAKKNRCSYSRYVDDITLSTNQEIPQKLATQSEELMKWSLNKEIENIITHSGFQINPLKTRLQMHSSRQIVTGLVVNKKINVKKEYYRSTRAMCHALYCTGSFFLLGDKSKPGTLQQLNGILEYIYFIKQKNHCNKEPCYKTNVEQHNITNLYSQFLYFRYFIALEKPLIICEGKTDVAYLKIAIKQLKKQGKYLLPHQIDFFHFTERISEVMHINAGTSLLKKFIENYKKNIAFTKQIPRSPVIVLLDNDKAAGDVIQCLENKFKKTNVNYDRKKNFIYPVIENLYVVLLPIRNPPEDIIIENFFEKSVLETKLGEKIFSPENGNGFDSQRHYSKQVLVEKVIRPKQDTINFSGFTDILDNLVTAIEQYKPGPDKIQDQAVSII</sequence>
<dbReference type="InterPro" id="IPR043502">
    <property type="entry name" value="DNA/RNA_pol_sf"/>
</dbReference>
<dbReference type="InterPro" id="IPR051083">
    <property type="entry name" value="GrpII_Intron_Splice-Mob/Def"/>
</dbReference>
<dbReference type="PRINTS" id="PR00866">
    <property type="entry name" value="RNADNAPOLMS"/>
</dbReference>
<evidence type="ECO:0000256" key="1">
    <source>
        <dbReference type="ARBA" id="ARBA00012493"/>
    </source>
</evidence>
<dbReference type="InterPro" id="IPR000123">
    <property type="entry name" value="Reverse_transcriptase_msDNA"/>
</dbReference>
<dbReference type="GO" id="GO:0051607">
    <property type="term" value="P:defense response to virus"/>
    <property type="evidence" value="ECO:0007669"/>
    <property type="project" value="UniProtKB-KW"/>
</dbReference>
<evidence type="ECO:0000256" key="7">
    <source>
        <dbReference type="ARBA" id="ARBA00023118"/>
    </source>
</evidence>
<keyword evidence="11" id="KW-0378">Hydrolase</keyword>
<dbReference type="GO" id="GO:0008233">
    <property type="term" value="F:peptidase activity"/>
    <property type="evidence" value="ECO:0007669"/>
    <property type="project" value="UniProtKB-KW"/>
</dbReference>
<name>A0A0W0Z573_9GAMM</name>
<protein>
    <recommendedName>
        <fullName evidence="1">RNA-directed DNA polymerase</fullName>
        <ecNumber evidence="1">2.7.7.49</ecNumber>
    </recommendedName>
</protein>
<dbReference type="PROSITE" id="PS50878">
    <property type="entry name" value="RT_POL"/>
    <property type="match status" value="1"/>
</dbReference>
<evidence type="ECO:0000313" key="12">
    <source>
        <dbReference type="Proteomes" id="UP000054703"/>
    </source>
</evidence>
<keyword evidence="12" id="KW-1185">Reference proteome</keyword>
<evidence type="ECO:0000256" key="2">
    <source>
        <dbReference type="ARBA" id="ARBA00022679"/>
    </source>
</evidence>
<dbReference type="InterPro" id="IPR053543">
    <property type="entry name" value="Bacterial_RT"/>
</dbReference>
<dbReference type="NCBIfam" id="NF038237">
    <property type="entry name" value="retron_Ec67_fus"/>
    <property type="match status" value="1"/>
</dbReference>
<keyword evidence="4" id="KW-0479">Metal-binding</keyword>
<keyword evidence="5" id="KW-0460">Magnesium</keyword>
<comment type="catalytic activity">
    <reaction evidence="9">
        <text>DNA(n) + a 2'-deoxyribonucleoside 5'-triphosphate = DNA(n+1) + diphosphate</text>
        <dbReference type="Rhea" id="RHEA:22508"/>
        <dbReference type="Rhea" id="RHEA-COMP:17339"/>
        <dbReference type="Rhea" id="RHEA-COMP:17340"/>
        <dbReference type="ChEBI" id="CHEBI:33019"/>
        <dbReference type="ChEBI" id="CHEBI:61560"/>
        <dbReference type="ChEBI" id="CHEBI:173112"/>
        <dbReference type="EC" id="2.7.7.49"/>
    </reaction>
</comment>
<dbReference type="GO" id="GO:0003723">
    <property type="term" value="F:RNA binding"/>
    <property type="evidence" value="ECO:0007669"/>
    <property type="project" value="InterPro"/>
</dbReference>
<dbReference type="PANTHER" id="PTHR34047:SF7">
    <property type="entry name" value="RNA-DIRECTED DNA POLYMERASE"/>
    <property type="match status" value="1"/>
</dbReference>
<evidence type="ECO:0000313" key="11">
    <source>
        <dbReference type="EMBL" id="KTD64241.1"/>
    </source>
</evidence>
<evidence type="ECO:0000256" key="8">
    <source>
        <dbReference type="ARBA" id="ARBA00034120"/>
    </source>
</evidence>
<dbReference type="PATRIC" id="fig|45074.5.peg.981"/>
<feature type="domain" description="Reverse transcriptase" evidence="10">
    <location>
        <begin position="26"/>
        <end position="274"/>
    </location>
</feature>
<dbReference type="AlphaFoldDB" id="A0A0W0Z573"/>
<proteinExistence type="inferred from homology"/>
<evidence type="ECO:0000259" key="10">
    <source>
        <dbReference type="PROSITE" id="PS50878"/>
    </source>
</evidence>
<keyword evidence="2" id="KW-0808">Transferase</keyword>
<keyword evidence="7" id="KW-0051">Antiviral defense</keyword>
<dbReference type="EC" id="2.7.7.49" evidence="1"/>
<comment type="caution">
    <text evidence="11">The sequence shown here is derived from an EMBL/GenBank/DDBJ whole genome shotgun (WGS) entry which is preliminary data.</text>
</comment>
<organism evidence="11 12">
    <name type="scientific">Legionella santicrucis</name>
    <dbReference type="NCBI Taxonomy" id="45074"/>
    <lineage>
        <taxon>Bacteria</taxon>
        <taxon>Pseudomonadati</taxon>
        <taxon>Pseudomonadota</taxon>
        <taxon>Gammaproteobacteria</taxon>
        <taxon>Legionellales</taxon>
        <taxon>Legionellaceae</taxon>
        <taxon>Legionella</taxon>
    </lineage>
</organism>
<gene>
    <name evidence="11" type="primary">hhoA</name>
    <name evidence="11" type="ORF">Lsan_0936</name>
</gene>
<reference evidence="11 12" key="1">
    <citation type="submission" date="2015-11" db="EMBL/GenBank/DDBJ databases">
        <title>Genomic analysis of 38 Legionella species identifies large and diverse effector repertoires.</title>
        <authorList>
            <person name="Burstein D."/>
            <person name="Amaro F."/>
            <person name="Zusman T."/>
            <person name="Lifshitz Z."/>
            <person name="Cohen O."/>
            <person name="Gilbert J.A."/>
            <person name="Pupko T."/>
            <person name="Shuman H.A."/>
            <person name="Segal G."/>
        </authorList>
    </citation>
    <scope>NUCLEOTIDE SEQUENCE [LARGE SCALE GENOMIC DNA]</scope>
    <source>
        <strain evidence="11 12">SC-63-C7</strain>
    </source>
</reference>
<evidence type="ECO:0000256" key="9">
    <source>
        <dbReference type="ARBA" id="ARBA00048173"/>
    </source>
</evidence>
<dbReference type="GO" id="GO:0003964">
    <property type="term" value="F:RNA-directed DNA polymerase activity"/>
    <property type="evidence" value="ECO:0007669"/>
    <property type="project" value="UniProtKB-KW"/>
</dbReference>
<keyword evidence="3" id="KW-0548">Nucleotidyltransferase</keyword>
<dbReference type="RefSeq" id="WP_058513371.1">
    <property type="nucleotide sequence ID" value="NZ_CAAAIH010000053.1"/>
</dbReference>
<evidence type="ECO:0000256" key="6">
    <source>
        <dbReference type="ARBA" id="ARBA00022918"/>
    </source>
</evidence>
<evidence type="ECO:0000256" key="3">
    <source>
        <dbReference type="ARBA" id="ARBA00022695"/>
    </source>
</evidence>
<keyword evidence="11" id="KW-0645">Protease</keyword>
<dbReference type="PANTHER" id="PTHR34047">
    <property type="entry name" value="NUCLEAR INTRON MATURASE 1, MITOCHONDRIAL-RELATED"/>
    <property type="match status" value="1"/>
</dbReference>
<keyword evidence="6" id="KW-0695">RNA-directed DNA polymerase</keyword>
<dbReference type="CDD" id="cd03487">
    <property type="entry name" value="RT_Bac_retron_II"/>
    <property type="match status" value="1"/>
</dbReference>
<evidence type="ECO:0000256" key="4">
    <source>
        <dbReference type="ARBA" id="ARBA00022723"/>
    </source>
</evidence>
<dbReference type="GO" id="GO:0006508">
    <property type="term" value="P:proteolysis"/>
    <property type="evidence" value="ECO:0007669"/>
    <property type="project" value="UniProtKB-KW"/>
</dbReference>
<dbReference type="GO" id="GO:0046872">
    <property type="term" value="F:metal ion binding"/>
    <property type="evidence" value="ECO:0007669"/>
    <property type="project" value="UniProtKB-KW"/>
</dbReference>
<dbReference type="EMBL" id="LNYU01000023">
    <property type="protein sequence ID" value="KTD64241.1"/>
    <property type="molecule type" value="Genomic_DNA"/>
</dbReference>